<dbReference type="OrthoDB" id="6753181at2759"/>
<organism evidence="1 2">
    <name type="scientific">Allacma fusca</name>
    <dbReference type="NCBI Taxonomy" id="39272"/>
    <lineage>
        <taxon>Eukaryota</taxon>
        <taxon>Metazoa</taxon>
        <taxon>Ecdysozoa</taxon>
        <taxon>Arthropoda</taxon>
        <taxon>Hexapoda</taxon>
        <taxon>Collembola</taxon>
        <taxon>Symphypleona</taxon>
        <taxon>Sminthuridae</taxon>
        <taxon>Allacma</taxon>
    </lineage>
</organism>
<sequence>MGTQITNLELLKAIGTKFTTDNRILPGLIGSRSVNFRVVVRALGNIVCGLNEHVVSSILDSDPTIMLD</sequence>
<accession>A0A8J2JX07</accession>
<keyword evidence="2" id="KW-1185">Reference proteome</keyword>
<feature type="non-terminal residue" evidence="1">
    <location>
        <position position="68"/>
    </location>
</feature>
<comment type="caution">
    <text evidence="1">The sequence shown here is derived from an EMBL/GenBank/DDBJ whole genome shotgun (WGS) entry which is preliminary data.</text>
</comment>
<dbReference type="EMBL" id="CAJVCH010033099">
    <property type="protein sequence ID" value="CAG7713461.1"/>
    <property type="molecule type" value="Genomic_DNA"/>
</dbReference>
<name>A0A8J2JX07_9HEXA</name>
<gene>
    <name evidence="1" type="ORF">AFUS01_LOCUS5222</name>
</gene>
<reference evidence="1" key="1">
    <citation type="submission" date="2021-06" db="EMBL/GenBank/DDBJ databases">
        <authorList>
            <person name="Hodson N. C."/>
            <person name="Mongue J. A."/>
            <person name="Jaron S. K."/>
        </authorList>
    </citation>
    <scope>NUCLEOTIDE SEQUENCE</scope>
</reference>
<proteinExistence type="predicted"/>
<dbReference type="AlphaFoldDB" id="A0A8J2JX07"/>
<evidence type="ECO:0000313" key="1">
    <source>
        <dbReference type="EMBL" id="CAG7713461.1"/>
    </source>
</evidence>
<protein>
    <submittedName>
        <fullName evidence="1">Uncharacterized protein</fullName>
    </submittedName>
</protein>
<dbReference type="Proteomes" id="UP000708208">
    <property type="component" value="Unassembled WGS sequence"/>
</dbReference>
<evidence type="ECO:0000313" key="2">
    <source>
        <dbReference type="Proteomes" id="UP000708208"/>
    </source>
</evidence>